<dbReference type="AlphaFoldDB" id="A0AAX6DLQ5"/>
<keyword evidence="2" id="KW-0418">Kinase</keyword>
<evidence type="ECO:0000256" key="1">
    <source>
        <dbReference type="SAM" id="MobiDB-lite"/>
    </source>
</evidence>
<dbReference type="Proteomes" id="UP001140949">
    <property type="component" value="Unassembled WGS sequence"/>
</dbReference>
<dbReference type="EMBL" id="JANAVB010043419">
    <property type="protein sequence ID" value="KAJ6792668.1"/>
    <property type="molecule type" value="Genomic_DNA"/>
</dbReference>
<keyword evidence="2" id="KW-0675">Receptor</keyword>
<name>A0AAX6DLQ5_IRIPA</name>
<accession>A0AAX6DLQ5</accession>
<evidence type="ECO:0000313" key="2">
    <source>
        <dbReference type="EMBL" id="KAJ6792668.1"/>
    </source>
</evidence>
<protein>
    <submittedName>
        <fullName evidence="2">Proline-rich receptor-like protein kinase PERK8</fullName>
    </submittedName>
</protein>
<comment type="caution">
    <text evidence="2">The sequence shown here is derived from an EMBL/GenBank/DDBJ whole genome shotgun (WGS) entry which is preliminary data.</text>
</comment>
<dbReference type="GO" id="GO:0016301">
    <property type="term" value="F:kinase activity"/>
    <property type="evidence" value="ECO:0007669"/>
    <property type="project" value="UniProtKB-KW"/>
</dbReference>
<reference evidence="2" key="1">
    <citation type="journal article" date="2023" name="GigaByte">
        <title>Genome assembly of the bearded iris, Iris pallida Lam.</title>
        <authorList>
            <person name="Bruccoleri R.E."/>
            <person name="Oakeley E.J."/>
            <person name="Faust A.M.E."/>
            <person name="Altorfer M."/>
            <person name="Dessus-Babus S."/>
            <person name="Burckhardt D."/>
            <person name="Oertli M."/>
            <person name="Naumann U."/>
            <person name="Petersen F."/>
            <person name="Wong J."/>
        </authorList>
    </citation>
    <scope>NUCLEOTIDE SEQUENCE</scope>
    <source>
        <strain evidence="2">GSM-AAB239-AS_SAM_17_03QT</strain>
    </source>
</reference>
<proteinExistence type="predicted"/>
<evidence type="ECO:0000313" key="3">
    <source>
        <dbReference type="Proteomes" id="UP001140949"/>
    </source>
</evidence>
<reference evidence="2" key="2">
    <citation type="submission" date="2023-04" db="EMBL/GenBank/DDBJ databases">
        <authorList>
            <person name="Bruccoleri R.E."/>
            <person name="Oakeley E.J."/>
            <person name="Faust A.-M."/>
            <person name="Dessus-Babus S."/>
            <person name="Altorfer M."/>
            <person name="Burckhardt D."/>
            <person name="Oertli M."/>
            <person name="Naumann U."/>
            <person name="Petersen F."/>
            <person name="Wong J."/>
        </authorList>
    </citation>
    <scope>NUCLEOTIDE SEQUENCE</scope>
    <source>
        <strain evidence="2">GSM-AAB239-AS_SAM_17_03QT</strain>
        <tissue evidence="2">Leaf</tissue>
    </source>
</reference>
<keyword evidence="2" id="KW-0808">Transferase</keyword>
<keyword evidence="3" id="KW-1185">Reference proteome</keyword>
<feature type="region of interest" description="Disordered" evidence="1">
    <location>
        <begin position="1"/>
        <end position="68"/>
    </location>
</feature>
<organism evidence="2 3">
    <name type="scientific">Iris pallida</name>
    <name type="common">Sweet iris</name>
    <dbReference type="NCBI Taxonomy" id="29817"/>
    <lineage>
        <taxon>Eukaryota</taxon>
        <taxon>Viridiplantae</taxon>
        <taxon>Streptophyta</taxon>
        <taxon>Embryophyta</taxon>
        <taxon>Tracheophyta</taxon>
        <taxon>Spermatophyta</taxon>
        <taxon>Magnoliopsida</taxon>
        <taxon>Liliopsida</taxon>
        <taxon>Asparagales</taxon>
        <taxon>Iridaceae</taxon>
        <taxon>Iridoideae</taxon>
        <taxon>Irideae</taxon>
        <taxon>Iris</taxon>
    </lineage>
</organism>
<feature type="compositionally biased region" description="Polar residues" evidence="1">
    <location>
        <begin position="1"/>
        <end position="10"/>
    </location>
</feature>
<gene>
    <name evidence="2" type="ORF">M6B38_238795</name>
</gene>
<sequence length="68" mass="7152">MPTFGQQRPAPSQPWTPPRGQSAGTDARLTDPVNPAADPARPRSAVSPATTCGPSHRCPDAFSRPSSR</sequence>